<name>A0A0D1LQN0_9MYCO</name>
<evidence type="ECO:0000313" key="2">
    <source>
        <dbReference type="Proteomes" id="UP000032221"/>
    </source>
</evidence>
<sequence>MALVAGGTVVATKLSRGDGAARGEPTTPFSGLTIVPTHPPEPTNFNTWTRVGGVDATFTNDGRAVRLDPHDAVDTPKPAWAGLIQPGDPACSLRFTGRVRSATGGYALGLTAVASPADTDSGPIPTPLDNDWHAIDVTITKTGEVSVDLDGKSAVRRTLAPGCGRPAIRVSGGTTEFTDVLVGQVAP</sequence>
<dbReference type="Proteomes" id="UP000032221">
    <property type="component" value="Unassembled WGS sequence"/>
</dbReference>
<organism evidence="1 2">
    <name type="scientific">Mycolicibacterium llatzerense</name>
    <dbReference type="NCBI Taxonomy" id="280871"/>
    <lineage>
        <taxon>Bacteria</taxon>
        <taxon>Bacillati</taxon>
        <taxon>Actinomycetota</taxon>
        <taxon>Actinomycetes</taxon>
        <taxon>Mycobacteriales</taxon>
        <taxon>Mycobacteriaceae</taxon>
        <taxon>Mycolicibacterium</taxon>
    </lineage>
</organism>
<comment type="caution">
    <text evidence="1">The sequence shown here is derived from an EMBL/GenBank/DDBJ whole genome shotgun (WGS) entry which is preliminary data.</text>
</comment>
<gene>
    <name evidence="1" type="ORF">TL10_02930</name>
</gene>
<keyword evidence="2" id="KW-1185">Reference proteome</keyword>
<proteinExistence type="predicted"/>
<evidence type="ECO:0000313" key="1">
    <source>
        <dbReference type="EMBL" id="KIU18401.1"/>
    </source>
</evidence>
<protein>
    <submittedName>
        <fullName evidence="1">Uncharacterized protein</fullName>
    </submittedName>
</protein>
<accession>A0A0D1LQN0</accession>
<dbReference type="EMBL" id="JXST01000003">
    <property type="protein sequence ID" value="KIU18401.1"/>
    <property type="molecule type" value="Genomic_DNA"/>
</dbReference>
<dbReference type="PATRIC" id="fig|280871.6.peg.591"/>
<reference evidence="1 2" key="1">
    <citation type="submission" date="2015-01" db="EMBL/GenBank/DDBJ databases">
        <title>Genome sequence of Mycobacterium llatzerense and Mycobacterium immunogenum recovered from brain abscess.</title>
        <authorList>
            <person name="Greninger A.L."/>
            <person name="Langelier C."/>
            <person name="Cunningham G."/>
            <person name="Chiu C.Y."/>
            <person name="Miller S."/>
        </authorList>
    </citation>
    <scope>NUCLEOTIDE SEQUENCE [LARGE SCALE GENOMIC DNA]</scope>
    <source>
        <strain evidence="1 2">CLUC14</strain>
    </source>
</reference>
<dbReference type="AlphaFoldDB" id="A0A0D1LQN0"/>